<evidence type="ECO:0000313" key="2">
    <source>
        <dbReference type="EMBL" id="ARE88052.1"/>
    </source>
</evidence>
<dbReference type="EMBL" id="CP020559">
    <property type="protein sequence ID" value="ARE88052.1"/>
    <property type="molecule type" value="Genomic_DNA"/>
</dbReference>
<dbReference type="Proteomes" id="UP000177894">
    <property type="component" value="Chromosome"/>
</dbReference>
<reference evidence="1 3" key="1">
    <citation type="submission" date="2016-10" db="EMBL/GenBank/DDBJ databases">
        <title>Complete Genome Sequence of Acetogen Clostridium formicoaceticum ATCC 27076.</title>
        <authorList>
            <person name="Bao T."/>
            <person name="Cheng C."/>
            <person name="Zhao J."/>
            <person name="Yang S.-T."/>
            <person name="Wang J."/>
            <person name="Wang M."/>
        </authorList>
    </citation>
    <scope>NUCLEOTIDE SEQUENCE [LARGE SCALE GENOMIC DNA]</scope>
    <source>
        <strain evidence="1 3">ATCC 27076</strain>
    </source>
</reference>
<evidence type="ECO:0000313" key="4">
    <source>
        <dbReference type="Proteomes" id="UP000192478"/>
    </source>
</evidence>
<reference evidence="2 4" key="2">
    <citation type="submission" date="2017-03" db="EMBL/GenBank/DDBJ databases">
        <title>Complete sequence of Clostridium formicaceticum DSM 92.</title>
        <authorList>
            <person name="Poehlein A."/>
            <person name="Karl M."/>
            <person name="Bengelsdorf F.R."/>
            <person name="Duerre P."/>
            <person name="Daniel R."/>
        </authorList>
    </citation>
    <scope>NUCLEOTIDE SEQUENCE [LARGE SCALE GENOMIC DNA]</scope>
    <source>
        <strain evidence="2 4">DSM 92</strain>
    </source>
</reference>
<dbReference type="Proteomes" id="UP000192478">
    <property type="component" value="Chromosome"/>
</dbReference>
<evidence type="ECO:0000313" key="1">
    <source>
        <dbReference type="EMBL" id="AOY77489.1"/>
    </source>
</evidence>
<accession>A0AAC9RM10</accession>
<dbReference type="EMBL" id="CP017603">
    <property type="protein sequence ID" value="AOY77489.1"/>
    <property type="molecule type" value="Genomic_DNA"/>
</dbReference>
<proteinExistence type="predicted"/>
<dbReference type="KEGG" id="cfm:BJL90_17480"/>
<organism evidence="2 4">
    <name type="scientific">Clostridium formicaceticum</name>
    <dbReference type="NCBI Taxonomy" id="1497"/>
    <lineage>
        <taxon>Bacteria</taxon>
        <taxon>Bacillati</taxon>
        <taxon>Bacillota</taxon>
        <taxon>Clostridia</taxon>
        <taxon>Eubacteriales</taxon>
        <taxon>Clostridiaceae</taxon>
        <taxon>Clostridium</taxon>
    </lineage>
</organism>
<keyword evidence="3" id="KW-1185">Reference proteome</keyword>
<protein>
    <submittedName>
        <fullName evidence="2">Uncharacterized protein</fullName>
    </submittedName>
</protein>
<sequence length="122" mass="13829">MCEKQNKDNVIKDTLLQEYASIFKKNSVPGKESSFALEKFQEGLKTSNFGFIRKPLEKEEGLTDLQKQYRDAFIKSSVPGKENGLALEKFQEGLKTGNFGFIRNSVIEYPIRNDIKTTAKAS</sequence>
<evidence type="ECO:0000313" key="3">
    <source>
        <dbReference type="Proteomes" id="UP000177894"/>
    </source>
</evidence>
<dbReference type="RefSeq" id="WP_070971059.1">
    <property type="nucleotide sequence ID" value="NZ_CP017603.1"/>
</dbReference>
<gene>
    <name evidence="1" type="ORF">BJL90_17480</name>
    <name evidence="2" type="ORF">CLFO_24530</name>
</gene>
<dbReference type="AlphaFoldDB" id="A0AAC9RM10"/>
<name>A0AAC9RM10_9CLOT</name>